<keyword evidence="2" id="KW-0808">Transferase</keyword>
<dbReference type="Gene3D" id="3.90.550.10">
    <property type="entry name" value="Spore Coat Polysaccharide Biosynthesis Protein SpsA, Chain A"/>
    <property type="match status" value="1"/>
</dbReference>
<gene>
    <name evidence="2" type="ORF">SAMN04488122_0293</name>
</gene>
<evidence type="ECO:0000259" key="1">
    <source>
        <dbReference type="Pfam" id="PF00535"/>
    </source>
</evidence>
<dbReference type="AlphaFoldDB" id="A0A1I0NP41"/>
<dbReference type="CDD" id="cd00761">
    <property type="entry name" value="Glyco_tranf_GTA_type"/>
    <property type="match status" value="1"/>
</dbReference>
<dbReference type="PANTHER" id="PTHR22916">
    <property type="entry name" value="GLYCOSYLTRANSFERASE"/>
    <property type="match status" value="1"/>
</dbReference>
<proteinExistence type="predicted"/>
<dbReference type="InterPro" id="IPR029044">
    <property type="entry name" value="Nucleotide-diphossugar_trans"/>
</dbReference>
<organism evidence="2 3">
    <name type="scientific">Chitinophaga arvensicola</name>
    <dbReference type="NCBI Taxonomy" id="29529"/>
    <lineage>
        <taxon>Bacteria</taxon>
        <taxon>Pseudomonadati</taxon>
        <taxon>Bacteroidota</taxon>
        <taxon>Chitinophagia</taxon>
        <taxon>Chitinophagales</taxon>
        <taxon>Chitinophagaceae</taxon>
        <taxon>Chitinophaga</taxon>
    </lineage>
</organism>
<dbReference type="EMBL" id="FOJG01000001">
    <property type="protein sequence ID" value="SEW03226.1"/>
    <property type="molecule type" value="Genomic_DNA"/>
</dbReference>
<dbReference type="OrthoDB" id="6638511at2"/>
<dbReference type="Pfam" id="PF00535">
    <property type="entry name" value="Glycos_transf_2"/>
    <property type="match status" value="1"/>
</dbReference>
<dbReference type="Proteomes" id="UP000199310">
    <property type="component" value="Unassembled WGS sequence"/>
</dbReference>
<dbReference type="SUPFAM" id="SSF53448">
    <property type="entry name" value="Nucleotide-diphospho-sugar transferases"/>
    <property type="match status" value="1"/>
</dbReference>
<reference evidence="3" key="1">
    <citation type="submission" date="2016-10" db="EMBL/GenBank/DDBJ databases">
        <authorList>
            <person name="Varghese N."/>
            <person name="Submissions S."/>
        </authorList>
    </citation>
    <scope>NUCLEOTIDE SEQUENCE [LARGE SCALE GENOMIC DNA]</scope>
    <source>
        <strain evidence="3">DSM 3695</strain>
    </source>
</reference>
<evidence type="ECO:0000313" key="3">
    <source>
        <dbReference type="Proteomes" id="UP000199310"/>
    </source>
</evidence>
<name>A0A1I0NP41_9BACT</name>
<dbReference type="PANTHER" id="PTHR22916:SF3">
    <property type="entry name" value="UDP-GLCNAC:BETAGAL BETA-1,3-N-ACETYLGLUCOSAMINYLTRANSFERASE-LIKE PROTEIN 1"/>
    <property type="match status" value="1"/>
</dbReference>
<dbReference type="GO" id="GO:0016758">
    <property type="term" value="F:hexosyltransferase activity"/>
    <property type="evidence" value="ECO:0007669"/>
    <property type="project" value="UniProtKB-ARBA"/>
</dbReference>
<evidence type="ECO:0000313" key="2">
    <source>
        <dbReference type="EMBL" id="SEW03226.1"/>
    </source>
</evidence>
<protein>
    <submittedName>
        <fullName evidence="2">Glycosyl transferase family 2</fullName>
    </submittedName>
</protein>
<sequence length="335" mass="38975">MNNPRLSIVVAFYNVEKYLDACLSSVIDASIEDSEIIVVNDGSTDRSFEIATAFQQRYPDKIKVVNKEQGGMSDARNFGLAEARGEYIMFFDSDDLVMPGVINKMLHAAVESGADIAVADYYEFEDGSEQKRYRHDMAAFDEPLVSEEKRLIPLFKVEISYAIWNKLYKRSFLLSNGLTFLKGYWFEDLDFIFRAFYKAGKVIKVNELLYGYRQRPGSIMKSISRKILDKIDVMRKLGTYLKEEGKFRQYESWYNLLYVKMSLSVLYSSYKNMKDRELSMGIIKEVLDDPYFREITGSGLKEEHFLKKQEKILYRLIKYKIVNGFTLRTASLILK</sequence>
<dbReference type="InterPro" id="IPR001173">
    <property type="entry name" value="Glyco_trans_2-like"/>
</dbReference>
<feature type="domain" description="Glycosyltransferase 2-like" evidence="1">
    <location>
        <begin position="7"/>
        <end position="172"/>
    </location>
</feature>
<accession>A0A1I0NP41</accession>
<dbReference type="RefSeq" id="WP_089889590.1">
    <property type="nucleotide sequence ID" value="NZ_FOJG01000001.1"/>
</dbReference>
<keyword evidence="3" id="KW-1185">Reference proteome</keyword>
<dbReference type="STRING" id="29529.SAMN04488122_0293"/>